<protein>
    <submittedName>
        <fullName evidence="1">Uncharacterized protein</fullName>
    </submittedName>
</protein>
<dbReference type="OrthoDB" id="4774987at2"/>
<dbReference type="Proteomes" id="UP000463857">
    <property type="component" value="Chromosome"/>
</dbReference>
<dbReference type="KEGG" id="eke:EK0264_15190"/>
<dbReference type="RefSeq" id="WP_159546634.1">
    <property type="nucleotide sequence ID" value="NZ_CP047156.1"/>
</dbReference>
<sequence>MAWALGSYQTIDAAEEDGFTVADTDVRAAMTRQLWGARVLQSGDRFLPDCEANDKWTFTLFAGEDLVDGLAQSGTILKSRVRYRLGKPDRGIGSARVAPAIPVPS</sequence>
<evidence type="ECO:0000313" key="1">
    <source>
        <dbReference type="EMBL" id="QHC01499.1"/>
    </source>
</evidence>
<dbReference type="EMBL" id="CP047156">
    <property type="protein sequence ID" value="QHC01499.1"/>
    <property type="molecule type" value="Genomic_DNA"/>
</dbReference>
<dbReference type="InParanoid" id="A0A7L4YRS3"/>
<evidence type="ECO:0000313" key="2">
    <source>
        <dbReference type="Proteomes" id="UP000463857"/>
    </source>
</evidence>
<name>A0A7L4YRS3_9ACTN</name>
<organism evidence="1 2">
    <name type="scientific">Epidermidibacterium keratini</name>
    <dbReference type="NCBI Taxonomy" id="1891644"/>
    <lineage>
        <taxon>Bacteria</taxon>
        <taxon>Bacillati</taxon>
        <taxon>Actinomycetota</taxon>
        <taxon>Actinomycetes</taxon>
        <taxon>Sporichthyales</taxon>
        <taxon>Sporichthyaceae</taxon>
        <taxon>Epidermidibacterium</taxon>
    </lineage>
</organism>
<accession>A0A7L4YRS3</accession>
<gene>
    <name evidence="1" type="ORF">EK0264_15190</name>
</gene>
<reference evidence="1 2" key="1">
    <citation type="journal article" date="2018" name="Int. J. Syst. Evol. Microbiol.">
        <title>Epidermidibacterium keratini gen. nov., sp. nov., a member of the family Sporichthyaceae, isolated from keratin epidermis.</title>
        <authorList>
            <person name="Lee D.G."/>
            <person name="Trujillo M.E."/>
            <person name="Kang S."/>
            <person name="Nam J.J."/>
            <person name="Kim Y.J."/>
        </authorList>
    </citation>
    <scope>NUCLEOTIDE SEQUENCE [LARGE SCALE GENOMIC DNA]</scope>
    <source>
        <strain evidence="1 2">EPI-7</strain>
    </source>
</reference>
<dbReference type="AlphaFoldDB" id="A0A7L4YRS3"/>
<keyword evidence="2" id="KW-1185">Reference proteome</keyword>
<proteinExistence type="predicted"/>